<dbReference type="EMBL" id="JANRHH010000035">
    <property type="protein sequence ID" value="MDN4593972.1"/>
    <property type="molecule type" value="Genomic_DNA"/>
</dbReference>
<evidence type="ECO:0000313" key="9">
    <source>
        <dbReference type="EMBL" id="MDN4593972.1"/>
    </source>
</evidence>
<accession>A0ABT8INN0</accession>
<feature type="transmembrane region" description="Helical" evidence="7">
    <location>
        <begin position="170"/>
        <end position="188"/>
    </location>
</feature>
<name>A0ABT8INN0_9BACL</name>
<dbReference type="InterPro" id="IPR036259">
    <property type="entry name" value="MFS_trans_sf"/>
</dbReference>
<dbReference type="PROSITE" id="PS00216">
    <property type="entry name" value="SUGAR_TRANSPORT_1"/>
    <property type="match status" value="1"/>
</dbReference>
<dbReference type="Pfam" id="PF07690">
    <property type="entry name" value="MFS_1"/>
    <property type="match status" value="1"/>
</dbReference>
<comment type="caution">
    <text evidence="9">The sequence shown here is derived from an EMBL/GenBank/DDBJ whole genome shotgun (WGS) entry which is preliminary data.</text>
</comment>
<keyword evidence="6 7" id="KW-0472">Membrane</keyword>
<dbReference type="PANTHER" id="PTHR43414">
    <property type="entry name" value="MULTIDRUG RESISTANCE PROTEIN MDTG"/>
    <property type="match status" value="1"/>
</dbReference>
<evidence type="ECO:0000259" key="8">
    <source>
        <dbReference type="PROSITE" id="PS50850"/>
    </source>
</evidence>
<feature type="transmembrane region" description="Helical" evidence="7">
    <location>
        <begin position="14"/>
        <end position="41"/>
    </location>
</feature>
<feature type="transmembrane region" description="Helical" evidence="7">
    <location>
        <begin position="312"/>
        <end position="334"/>
    </location>
</feature>
<proteinExistence type="predicted"/>
<feature type="transmembrane region" description="Helical" evidence="7">
    <location>
        <begin position="81"/>
        <end position="108"/>
    </location>
</feature>
<evidence type="ECO:0000256" key="4">
    <source>
        <dbReference type="ARBA" id="ARBA00022692"/>
    </source>
</evidence>
<gene>
    <name evidence="9" type="ORF">NWF35_08665</name>
</gene>
<keyword evidence="5 7" id="KW-1133">Transmembrane helix</keyword>
<keyword evidence="4 7" id="KW-0812">Transmembrane</keyword>
<protein>
    <submittedName>
        <fullName evidence="9">MFS transporter</fullName>
    </submittedName>
</protein>
<dbReference type="InterPro" id="IPR020846">
    <property type="entry name" value="MFS_dom"/>
</dbReference>
<dbReference type="CDD" id="cd17329">
    <property type="entry name" value="MFS_MdtH_MDR_like"/>
    <property type="match status" value="1"/>
</dbReference>
<dbReference type="Gene3D" id="1.20.1250.20">
    <property type="entry name" value="MFS general substrate transporter like domains"/>
    <property type="match status" value="1"/>
</dbReference>
<evidence type="ECO:0000256" key="3">
    <source>
        <dbReference type="ARBA" id="ARBA00022475"/>
    </source>
</evidence>
<feature type="domain" description="Major facilitator superfamily (MFS) profile" evidence="8">
    <location>
        <begin position="13"/>
        <end position="399"/>
    </location>
</feature>
<evidence type="ECO:0000313" key="10">
    <source>
        <dbReference type="Proteomes" id="UP001174196"/>
    </source>
</evidence>
<keyword evidence="3" id="KW-1003">Cell membrane</keyword>
<dbReference type="Proteomes" id="UP001174196">
    <property type="component" value="Unassembled WGS sequence"/>
</dbReference>
<dbReference type="PANTHER" id="PTHR43414:SF1">
    <property type="entry name" value="PEPTIDE PERMEASE"/>
    <property type="match status" value="1"/>
</dbReference>
<keyword evidence="10" id="KW-1185">Reference proteome</keyword>
<dbReference type="InterPro" id="IPR011701">
    <property type="entry name" value="MFS"/>
</dbReference>
<feature type="transmembrane region" description="Helical" evidence="7">
    <location>
        <begin position="144"/>
        <end position="164"/>
    </location>
</feature>
<feature type="transmembrane region" description="Helical" evidence="7">
    <location>
        <begin position="288"/>
        <end position="306"/>
    </location>
</feature>
<dbReference type="PROSITE" id="PS50850">
    <property type="entry name" value="MFS"/>
    <property type="match status" value="1"/>
</dbReference>
<keyword evidence="2" id="KW-0813">Transport</keyword>
<evidence type="ECO:0000256" key="1">
    <source>
        <dbReference type="ARBA" id="ARBA00004651"/>
    </source>
</evidence>
<reference evidence="9" key="1">
    <citation type="submission" date="2022-08" db="EMBL/GenBank/DDBJ databases">
        <title>Polycladomyces zharkentsis sp. nov., a novel thermophilic CMC and starch-degrading bacterium isolated from a geothermal spring in Kazakhstan.</title>
        <authorList>
            <person name="Mashzhan A."/>
            <person name="Kistaubaeva A."/>
            <person name="Javier-Lopez R."/>
            <person name="Birkeland N.-K."/>
        </authorList>
    </citation>
    <scope>NUCLEOTIDE SEQUENCE</scope>
    <source>
        <strain evidence="9">KSR 13</strain>
    </source>
</reference>
<feature type="transmembrane region" description="Helical" evidence="7">
    <location>
        <begin position="48"/>
        <end position="69"/>
    </location>
</feature>
<evidence type="ECO:0000256" key="2">
    <source>
        <dbReference type="ARBA" id="ARBA00022448"/>
    </source>
</evidence>
<feature type="transmembrane region" description="Helical" evidence="7">
    <location>
        <begin position="346"/>
        <end position="368"/>
    </location>
</feature>
<evidence type="ECO:0000256" key="6">
    <source>
        <dbReference type="ARBA" id="ARBA00023136"/>
    </source>
</evidence>
<sequence length="423" mass="46381">MGGWGRSWSQYHPLVWVLVGGTIFSRAAMFMSLPFLTIYLAQHTEIDPALAGLTVGLGPLAGTLCGFIGGNLSDQFGRRTVMVTAMFLWAGVYIGFAVAEQIVLFMLLNLLNGVCRSFFEPTSQALMADITPPERRIRVFGFRYLAINLGAVIGPLIGAVTGILAGKTAFLITGSVYFVYAWLLLLMLNRYRHDLTSHVAHTKRERVGMRAAFQVVRNDAALRFFLAGAILANIGYAQIETTLSLYLKQNVVNGELLFSILLAINAGLVVILQMLLTRWTEKRPILQSLLIGTLLFAAGMGCFAVGQHGAWFVVGMVILTVGEILIFPTNSLFIDRLAPDHLRGTYFGANGFQGLGFFLGPSLGGGLVQRLGGHWGFAVIGLVVVCAIYFYWMGMRVYQNRSRQFPHETSVVSSSVTKEKLHV</sequence>
<feature type="transmembrane region" description="Helical" evidence="7">
    <location>
        <begin position="220"/>
        <end position="236"/>
    </location>
</feature>
<organism evidence="9 10">
    <name type="scientific">Polycladomyces subterraneus</name>
    <dbReference type="NCBI Taxonomy" id="1016997"/>
    <lineage>
        <taxon>Bacteria</taxon>
        <taxon>Bacillati</taxon>
        <taxon>Bacillota</taxon>
        <taxon>Bacilli</taxon>
        <taxon>Bacillales</taxon>
        <taxon>Thermoactinomycetaceae</taxon>
        <taxon>Polycladomyces</taxon>
    </lineage>
</organism>
<evidence type="ECO:0000256" key="5">
    <source>
        <dbReference type="ARBA" id="ARBA00022989"/>
    </source>
</evidence>
<dbReference type="SUPFAM" id="SSF103473">
    <property type="entry name" value="MFS general substrate transporter"/>
    <property type="match status" value="1"/>
</dbReference>
<dbReference type="InterPro" id="IPR005829">
    <property type="entry name" value="Sugar_transporter_CS"/>
</dbReference>
<feature type="transmembrane region" description="Helical" evidence="7">
    <location>
        <begin position="374"/>
        <end position="393"/>
    </location>
</feature>
<feature type="transmembrane region" description="Helical" evidence="7">
    <location>
        <begin position="256"/>
        <end position="276"/>
    </location>
</feature>
<comment type="subcellular location">
    <subcellularLocation>
        <location evidence="1">Cell membrane</location>
        <topology evidence="1">Multi-pass membrane protein</topology>
    </subcellularLocation>
</comment>
<evidence type="ECO:0000256" key="7">
    <source>
        <dbReference type="SAM" id="Phobius"/>
    </source>
</evidence>